<feature type="domain" description="Carrier" evidence="3">
    <location>
        <begin position="14"/>
        <end position="91"/>
    </location>
</feature>
<dbReference type="InterPro" id="IPR020806">
    <property type="entry name" value="PKS_PP-bd"/>
</dbReference>
<dbReference type="RefSeq" id="WP_181927669.1">
    <property type="nucleotide sequence ID" value="NZ_CP054698.1"/>
</dbReference>
<evidence type="ECO:0000256" key="2">
    <source>
        <dbReference type="ARBA" id="ARBA00022553"/>
    </source>
</evidence>
<evidence type="ECO:0000313" key="5">
    <source>
        <dbReference type="Proteomes" id="UP000514713"/>
    </source>
</evidence>
<accession>A0A7D7QGY8</accession>
<evidence type="ECO:0000313" key="4">
    <source>
        <dbReference type="EMBL" id="QMS89762.1"/>
    </source>
</evidence>
<dbReference type="KEGG" id="ned:HUN01_20035"/>
<dbReference type="InterPro" id="IPR009081">
    <property type="entry name" value="PP-bd_ACP"/>
</dbReference>
<dbReference type="Proteomes" id="UP000514713">
    <property type="component" value="Chromosome"/>
</dbReference>
<dbReference type="SUPFAM" id="SSF47336">
    <property type="entry name" value="ACP-like"/>
    <property type="match status" value="1"/>
</dbReference>
<gene>
    <name evidence="4" type="ORF">HUN01_20035</name>
</gene>
<evidence type="ECO:0000259" key="3">
    <source>
        <dbReference type="PROSITE" id="PS50075"/>
    </source>
</evidence>
<keyword evidence="1" id="KW-0596">Phosphopantetheine</keyword>
<dbReference type="InterPro" id="IPR036736">
    <property type="entry name" value="ACP-like_sf"/>
</dbReference>
<sequence length="101" mass="11386">MSHSTPETTKKQSYTAEEIQAWLVSHIAEQLGVEPKDIDVSQPLDSYGLESAQAMFLVSKAEKLFGFELSPILLWHYPTIETLSQRLAEESKASQSEIFEI</sequence>
<dbReference type="Gene3D" id="1.10.1200.10">
    <property type="entry name" value="ACP-like"/>
    <property type="match status" value="1"/>
</dbReference>
<protein>
    <submittedName>
        <fullName evidence="4">Acyl carrier protein</fullName>
    </submittedName>
</protein>
<evidence type="ECO:0000256" key="1">
    <source>
        <dbReference type="ARBA" id="ARBA00022450"/>
    </source>
</evidence>
<dbReference type="Pfam" id="PF00550">
    <property type="entry name" value="PP-binding"/>
    <property type="match status" value="1"/>
</dbReference>
<dbReference type="GO" id="GO:0031177">
    <property type="term" value="F:phosphopantetheine binding"/>
    <property type="evidence" value="ECO:0007669"/>
    <property type="project" value="InterPro"/>
</dbReference>
<dbReference type="EMBL" id="CP054698">
    <property type="protein sequence ID" value="QMS89762.1"/>
    <property type="molecule type" value="Genomic_DNA"/>
</dbReference>
<dbReference type="PROSITE" id="PS50075">
    <property type="entry name" value="CARRIER"/>
    <property type="match status" value="1"/>
</dbReference>
<keyword evidence="5" id="KW-1185">Reference proteome</keyword>
<keyword evidence="2" id="KW-0597">Phosphoprotein</keyword>
<dbReference type="SMART" id="SM00823">
    <property type="entry name" value="PKS_PP"/>
    <property type="match status" value="1"/>
</dbReference>
<name>A0A7D7QGY8_9NOSO</name>
<reference evidence="5" key="1">
    <citation type="submission" date="2020-06" db="EMBL/GenBank/DDBJ databases">
        <title>Nostoc edaphicum CCNP1411 genome.</title>
        <authorList>
            <person name="Fidor A."/>
            <person name="Grabski M."/>
            <person name="Gawor J."/>
            <person name="Gromadka R."/>
            <person name="Wegrzyn G."/>
            <person name="Mazur-Marzec H."/>
        </authorList>
    </citation>
    <scope>NUCLEOTIDE SEQUENCE [LARGE SCALE GENOMIC DNA]</scope>
    <source>
        <strain evidence="5">CCNP1411</strain>
    </source>
</reference>
<dbReference type="AlphaFoldDB" id="A0A7D7QGY8"/>
<proteinExistence type="predicted"/>
<organism evidence="4 5">
    <name type="scientific">Nostoc edaphicum CCNP1411</name>
    <dbReference type="NCBI Taxonomy" id="1472755"/>
    <lineage>
        <taxon>Bacteria</taxon>
        <taxon>Bacillati</taxon>
        <taxon>Cyanobacteriota</taxon>
        <taxon>Cyanophyceae</taxon>
        <taxon>Nostocales</taxon>
        <taxon>Nostocaceae</taxon>
        <taxon>Nostoc</taxon>
    </lineage>
</organism>